<evidence type="ECO:0000313" key="3">
    <source>
        <dbReference type="EMBL" id="KKR33977.1"/>
    </source>
</evidence>
<feature type="transmembrane region" description="Helical" evidence="1">
    <location>
        <begin position="126"/>
        <end position="152"/>
    </location>
</feature>
<dbReference type="GO" id="GO:0003993">
    <property type="term" value="F:acid phosphatase activity"/>
    <property type="evidence" value="ECO:0007669"/>
    <property type="project" value="InterPro"/>
</dbReference>
<proteinExistence type="predicted"/>
<evidence type="ECO:0000313" key="4">
    <source>
        <dbReference type="Proteomes" id="UP000034539"/>
    </source>
</evidence>
<dbReference type="InterPro" id="IPR027392">
    <property type="entry name" value="TF_Znf"/>
</dbReference>
<accession>A0A0G0T7W2</accession>
<evidence type="ECO:0000259" key="2">
    <source>
        <dbReference type="Pfam" id="PF13453"/>
    </source>
</evidence>
<reference evidence="3 4" key="1">
    <citation type="journal article" date="2015" name="Nature">
        <title>rRNA introns, odd ribosomes, and small enigmatic genomes across a large radiation of phyla.</title>
        <authorList>
            <person name="Brown C.T."/>
            <person name="Hug L.A."/>
            <person name="Thomas B.C."/>
            <person name="Sharon I."/>
            <person name="Castelle C.J."/>
            <person name="Singh A."/>
            <person name="Wilkins M.J."/>
            <person name="Williams K.H."/>
            <person name="Banfield J.F."/>
        </authorList>
    </citation>
    <scope>NUCLEOTIDE SEQUENCE [LARGE SCALE GENOMIC DNA]</scope>
</reference>
<protein>
    <recommendedName>
        <fullName evidence="2">Transcription factor zinc-finger domain-containing protein</fullName>
    </recommendedName>
</protein>
<feature type="domain" description="Transcription factor zinc-finger" evidence="2">
    <location>
        <begin position="3"/>
        <end position="44"/>
    </location>
</feature>
<keyword evidence="1" id="KW-1133">Transmembrane helix</keyword>
<organism evidence="3 4">
    <name type="scientific">Candidatus Gottesmanbacteria bacterium GW2011_GWC2_39_8</name>
    <dbReference type="NCBI Taxonomy" id="1618450"/>
    <lineage>
        <taxon>Bacteria</taxon>
        <taxon>Candidatus Gottesmaniibacteriota</taxon>
    </lineage>
</organism>
<sequence>MLCPLCNQILIAITVHTEQHGSFKVDHCGRCGGNWFDRYEINRLAYQEVIRLGSITNSFNNEEIYPKEEFLCPIDHLPLIKFTGSSVPYNITIRRCLKCAGVFVSQKDLLKFKDQQRQKINLLKHLNLPFPTVAAVFIPIFFAGVLLFSTFLTVSKVKESQDNQAKAREMITSVQTVPVNSQTTGIIFITSDPVTASITYWSNPLNKKTIIVSETPKTVHSAILKNLGEETDYKYQITLGLTNNSQTTSSEYSFKTQ</sequence>
<dbReference type="InterPro" id="IPR008963">
    <property type="entry name" value="Purple_acid_Pase-like_N"/>
</dbReference>
<dbReference type="Pfam" id="PF13453">
    <property type="entry name" value="Zn_ribbon_TFIIB"/>
    <property type="match status" value="1"/>
</dbReference>
<name>A0A0G0T7W2_9BACT</name>
<dbReference type="GO" id="GO:0046872">
    <property type="term" value="F:metal ion binding"/>
    <property type="evidence" value="ECO:0007669"/>
    <property type="project" value="InterPro"/>
</dbReference>
<evidence type="ECO:0000256" key="1">
    <source>
        <dbReference type="SAM" id="Phobius"/>
    </source>
</evidence>
<keyword evidence="1" id="KW-0812">Transmembrane</keyword>
<dbReference type="SUPFAM" id="SSF49363">
    <property type="entry name" value="Purple acid phosphatase, N-terminal domain"/>
    <property type="match status" value="1"/>
</dbReference>
<gene>
    <name evidence="3" type="ORF">UT63_C0009G0007</name>
</gene>
<comment type="caution">
    <text evidence="3">The sequence shown here is derived from an EMBL/GenBank/DDBJ whole genome shotgun (WGS) entry which is preliminary data.</text>
</comment>
<dbReference type="EMBL" id="LBXN01000009">
    <property type="protein sequence ID" value="KKR33977.1"/>
    <property type="molecule type" value="Genomic_DNA"/>
</dbReference>
<keyword evidence="1" id="KW-0472">Membrane</keyword>
<dbReference type="Proteomes" id="UP000034539">
    <property type="component" value="Unassembled WGS sequence"/>
</dbReference>
<dbReference type="AlphaFoldDB" id="A0A0G0T7W2"/>